<keyword evidence="4 6" id="KW-0808">Transferase</keyword>
<dbReference type="InterPro" id="IPR050078">
    <property type="entry name" value="Ribosomal_L11_MeTrfase_PrmA"/>
</dbReference>
<dbReference type="CDD" id="cd02440">
    <property type="entry name" value="AdoMet_MTases"/>
    <property type="match status" value="1"/>
</dbReference>
<dbReference type="Gene3D" id="3.40.50.150">
    <property type="entry name" value="Vaccinia Virus protein VP39"/>
    <property type="match status" value="1"/>
</dbReference>
<dbReference type="GO" id="GO:0005840">
    <property type="term" value="C:ribosome"/>
    <property type="evidence" value="ECO:0007669"/>
    <property type="project" value="UniProtKB-KW"/>
</dbReference>
<dbReference type="RefSeq" id="WP_183538458.1">
    <property type="nucleotide sequence ID" value="NZ_DASWOY010000027.1"/>
</dbReference>
<keyword evidence="8" id="KW-1185">Reference proteome</keyword>
<evidence type="ECO:0000256" key="1">
    <source>
        <dbReference type="ARBA" id="ARBA00009741"/>
    </source>
</evidence>
<dbReference type="Pfam" id="PF06325">
    <property type="entry name" value="PrmA"/>
    <property type="match status" value="1"/>
</dbReference>
<evidence type="ECO:0000313" key="8">
    <source>
        <dbReference type="Proteomes" id="UP000562464"/>
    </source>
</evidence>
<proteinExistence type="inferred from homology"/>
<dbReference type="HAMAP" id="MF_00735">
    <property type="entry name" value="Methyltr_PrmA"/>
    <property type="match status" value="1"/>
</dbReference>
<name>A0A841C3E6_9LACT</name>
<dbReference type="PANTHER" id="PTHR43648:SF1">
    <property type="entry name" value="ELECTRON TRANSFER FLAVOPROTEIN BETA SUBUNIT LYSINE METHYLTRANSFERASE"/>
    <property type="match status" value="1"/>
</dbReference>
<evidence type="ECO:0000256" key="5">
    <source>
        <dbReference type="ARBA" id="ARBA00022691"/>
    </source>
</evidence>
<dbReference type="NCBIfam" id="TIGR00406">
    <property type="entry name" value="prmA"/>
    <property type="match status" value="1"/>
</dbReference>
<dbReference type="SUPFAM" id="SSF53335">
    <property type="entry name" value="S-adenosyl-L-methionine-dependent methyltransferases"/>
    <property type="match status" value="1"/>
</dbReference>
<dbReference type="Proteomes" id="UP000562464">
    <property type="component" value="Unassembled WGS sequence"/>
</dbReference>
<protein>
    <recommendedName>
        <fullName evidence="6">Ribosomal protein L11 methyltransferase</fullName>
        <shortName evidence="6">L11 Mtase</shortName>
        <ecNumber evidence="6">2.1.1.-</ecNumber>
    </recommendedName>
</protein>
<dbReference type="EMBL" id="JACHHV010000002">
    <property type="protein sequence ID" value="MBB5887353.1"/>
    <property type="molecule type" value="Genomic_DNA"/>
</dbReference>
<dbReference type="PANTHER" id="PTHR43648">
    <property type="entry name" value="ELECTRON TRANSFER FLAVOPROTEIN BETA SUBUNIT LYSINE METHYLTRANSFERASE"/>
    <property type="match status" value="1"/>
</dbReference>
<feature type="binding site" evidence="6">
    <location>
        <position position="152"/>
    </location>
    <ligand>
        <name>S-adenosyl-L-methionine</name>
        <dbReference type="ChEBI" id="CHEBI:59789"/>
    </ligand>
</feature>
<accession>A0A841C3E6</accession>
<comment type="similarity">
    <text evidence="1 6">Belongs to the methyltransferase superfamily. PrmA family.</text>
</comment>
<dbReference type="GO" id="GO:0005737">
    <property type="term" value="C:cytoplasm"/>
    <property type="evidence" value="ECO:0007669"/>
    <property type="project" value="UniProtKB-SubCell"/>
</dbReference>
<sequence length="310" mass="34337">MNNWIKITINVSRETEEIITAILVTAGSGGVEISDSLDYLDLEVNHGENFPEVEQLDTIEVAAYFPEEIVTQDFISGLRDKISEFGRFELKTDSLAEEEWANAWKKYFVPTRISRYLTIVPSWTDYVASGRDEKLINLDPGMAFGTGTHPTTRLSLWALEEVLRGGEILFDVGTGSGVLSIVAAHLGAEDIYAYDLDDVAVRVAQENIELNPETKNKIHVGAGNLLQGVTQTADVIVANILAEILLLMIDDAYKLLNPEGTLILSGIIDNKRNLVLEKALNTGFQLEASMLQGQWNCLILKKTETELFFG</sequence>
<dbReference type="EC" id="2.1.1.-" evidence="6"/>
<keyword evidence="7" id="KW-0687">Ribonucleoprotein</keyword>
<feature type="binding site" evidence="6">
    <location>
        <position position="239"/>
    </location>
    <ligand>
        <name>S-adenosyl-L-methionine</name>
        <dbReference type="ChEBI" id="CHEBI:59789"/>
    </ligand>
</feature>
<evidence type="ECO:0000313" key="7">
    <source>
        <dbReference type="EMBL" id="MBB5887353.1"/>
    </source>
</evidence>
<organism evidence="7 8">
    <name type="scientific">Lactovum miscens</name>
    <dbReference type="NCBI Taxonomy" id="190387"/>
    <lineage>
        <taxon>Bacteria</taxon>
        <taxon>Bacillati</taxon>
        <taxon>Bacillota</taxon>
        <taxon>Bacilli</taxon>
        <taxon>Lactobacillales</taxon>
        <taxon>Streptococcaceae</taxon>
        <taxon>Lactovum</taxon>
    </lineage>
</organism>
<keyword evidence="7" id="KW-0689">Ribosomal protein</keyword>
<keyword evidence="5 6" id="KW-0949">S-adenosyl-L-methionine</keyword>
<comment type="subcellular location">
    <subcellularLocation>
        <location evidence="6">Cytoplasm</location>
    </subcellularLocation>
</comment>
<evidence type="ECO:0000256" key="6">
    <source>
        <dbReference type="HAMAP-Rule" id="MF_00735"/>
    </source>
</evidence>
<evidence type="ECO:0000256" key="4">
    <source>
        <dbReference type="ARBA" id="ARBA00022679"/>
    </source>
</evidence>
<dbReference type="GO" id="GO:0032259">
    <property type="term" value="P:methylation"/>
    <property type="evidence" value="ECO:0007669"/>
    <property type="project" value="UniProtKB-KW"/>
</dbReference>
<dbReference type="InterPro" id="IPR029063">
    <property type="entry name" value="SAM-dependent_MTases_sf"/>
</dbReference>
<gene>
    <name evidence="6" type="primary">prmA</name>
    <name evidence="7" type="ORF">HNQ37_000223</name>
</gene>
<dbReference type="AlphaFoldDB" id="A0A841C3E6"/>
<dbReference type="InterPro" id="IPR004498">
    <property type="entry name" value="Ribosomal_PrmA_MeTrfase"/>
</dbReference>
<dbReference type="GO" id="GO:0008276">
    <property type="term" value="F:protein methyltransferase activity"/>
    <property type="evidence" value="ECO:0007669"/>
    <property type="project" value="UniProtKB-UniRule"/>
</dbReference>
<comment type="catalytic activity">
    <reaction evidence="6">
        <text>L-lysyl-[protein] + 3 S-adenosyl-L-methionine = N(6),N(6),N(6)-trimethyl-L-lysyl-[protein] + 3 S-adenosyl-L-homocysteine + 3 H(+)</text>
        <dbReference type="Rhea" id="RHEA:54192"/>
        <dbReference type="Rhea" id="RHEA-COMP:9752"/>
        <dbReference type="Rhea" id="RHEA-COMP:13826"/>
        <dbReference type="ChEBI" id="CHEBI:15378"/>
        <dbReference type="ChEBI" id="CHEBI:29969"/>
        <dbReference type="ChEBI" id="CHEBI:57856"/>
        <dbReference type="ChEBI" id="CHEBI:59789"/>
        <dbReference type="ChEBI" id="CHEBI:61961"/>
    </reaction>
</comment>
<feature type="binding site" evidence="6">
    <location>
        <position position="195"/>
    </location>
    <ligand>
        <name>S-adenosyl-L-methionine</name>
        <dbReference type="ChEBI" id="CHEBI:59789"/>
    </ligand>
</feature>
<evidence type="ECO:0000256" key="2">
    <source>
        <dbReference type="ARBA" id="ARBA00022490"/>
    </source>
</evidence>
<comment type="function">
    <text evidence="6">Methylates ribosomal protein L11.</text>
</comment>
<reference evidence="7 8" key="1">
    <citation type="submission" date="2020-08" db="EMBL/GenBank/DDBJ databases">
        <title>Genomic Encyclopedia of Type Strains, Phase IV (KMG-IV): sequencing the most valuable type-strain genomes for metagenomic binning, comparative biology and taxonomic classification.</title>
        <authorList>
            <person name="Goeker M."/>
        </authorList>
    </citation>
    <scope>NUCLEOTIDE SEQUENCE [LARGE SCALE GENOMIC DNA]</scope>
    <source>
        <strain evidence="7 8">DSM 14925</strain>
    </source>
</reference>
<comment type="caution">
    <text evidence="7">The sequence shown here is derived from an EMBL/GenBank/DDBJ whole genome shotgun (WGS) entry which is preliminary data.</text>
</comment>
<evidence type="ECO:0000256" key="3">
    <source>
        <dbReference type="ARBA" id="ARBA00022603"/>
    </source>
</evidence>
<dbReference type="PIRSF" id="PIRSF000401">
    <property type="entry name" value="RPL11_MTase"/>
    <property type="match status" value="1"/>
</dbReference>
<keyword evidence="3 6" id="KW-0489">Methyltransferase</keyword>
<keyword evidence="2 6" id="KW-0963">Cytoplasm</keyword>
<feature type="binding site" evidence="6">
    <location>
        <position position="173"/>
    </location>
    <ligand>
        <name>S-adenosyl-L-methionine</name>
        <dbReference type="ChEBI" id="CHEBI:59789"/>
    </ligand>
</feature>